<feature type="compositionally biased region" description="Basic and acidic residues" evidence="2">
    <location>
        <begin position="1"/>
        <end position="40"/>
    </location>
</feature>
<proteinExistence type="inferred from homology"/>
<dbReference type="InterPro" id="IPR036629">
    <property type="entry name" value="YjbJ_sf"/>
</dbReference>
<dbReference type="PANTHER" id="PTHR34977">
    <property type="entry name" value="UPF0337 PROTEIN YJBJ"/>
    <property type="match status" value="1"/>
</dbReference>
<evidence type="ECO:0000259" key="3">
    <source>
        <dbReference type="Pfam" id="PF05532"/>
    </source>
</evidence>
<reference evidence="4 5" key="1">
    <citation type="submission" date="2022-12" db="EMBL/GenBank/DDBJ databases">
        <authorList>
            <person name="Muema E."/>
        </authorList>
    </citation>
    <scope>NUCLEOTIDE SEQUENCE [LARGE SCALE GENOMIC DNA]</scope>
    <source>
        <strain evidence="5">1330</strain>
    </source>
</reference>
<dbReference type="EMBL" id="JAPYKO010000070">
    <property type="protein sequence ID" value="MEI9407082.1"/>
    <property type="molecule type" value="Genomic_DNA"/>
</dbReference>
<dbReference type="InterPro" id="IPR008462">
    <property type="entry name" value="CsbD"/>
</dbReference>
<protein>
    <submittedName>
        <fullName evidence="4">CsbD family protein</fullName>
    </submittedName>
</protein>
<name>A0ABU8KN02_9HYPH</name>
<accession>A0ABU8KN02</accession>
<dbReference type="Pfam" id="PF05532">
    <property type="entry name" value="CsbD"/>
    <property type="match status" value="1"/>
</dbReference>
<evidence type="ECO:0000313" key="5">
    <source>
        <dbReference type="Proteomes" id="UP001366503"/>
    </source>
</evidence>
<dbReference type="SUPFAM" id="SSF69047">
    <property type="entry name" value="Hypothetical protein YjbJ"/>
    <property type="match status" value="1"/>
</dbReference>
<keyword evidence="5" id="KW-1185">Reference proteome</keyword>
<evidence type="ECO:0000256" key="1">
    <source>
        <dbReference type="ARBA" id="ARBA00009129"/>
    </source>
</evidence>
<feature type="compositionally biased region" description="Basic and acidic residues" evidence="2">
    <location>
        <begin position="49"/>
        <end position="60"/>
    </location>
</feature>
<feature type="region of interest" description="Disordered" evidence="2">
    <location>
        <begin position="1"/>
        <end position="60"/>
    </location>
</feature>
<comment type="caution">
    <text evidence="4">The sequence shown here is derived from an EMBL/GenBank/DDBJ whole genome shotgun (WGS) entry which is preliminary data.</text>
</comment>
<dbReference type="Gene3D" id="1.10.1470.10">
    <property type="entry name" value="YjbJ"/>
    <property type="match status" value="1"/>
</dbReference>
<organism evidence="4 5">
    <name type="scientific">Mesorhizobium argentiipisi</name>
    <dbReference type="NCBI Taxonomy" id="3015175"/>
    <lineage>
        <taxon>Bacteria</taxon>
        <taxon>Pseudomonadati</taxon>
        <taxon>Pseudomonadota</taxon>
        <taxon>Alphaproteobacteria</taxon>
        <taxon>Hyphomicrobiales</taxon>
        <taxon>Phyllobacteriaceae</taxon>
        <taxon>Mesorhizobium</taxon>
    </lineage>
</organism>
<comment type="similarity">
    <text evidence="1">Belongs to the UPF0337 (CsbD) family.</text>
</comment>
<evidence type="ECO:0000313" key="4">
    <source>
        <dbReference type="EMBL" id="MEI9407082.1"/>
    </source>
</evidence>
<dbReference type="Proteomes" id="UP001366503">
    <property type="component" value="Unassembled WGS sequence"/>
</dbReference>
<dbReference type="InterPro" id="IPR050423">
    <property type="entry name" value="UPF0337_stress_rsp"/>
</dbReference>
<dbReference type="RefSeq" id="WP_140847805.1">
    <property type="nucleotide sequence ID" value="NZ_JAPYKO010000070.1"/>
</dbReference>
<dbReference type="PANTHER" id="PTHR34977:SF1">
    <property type="entry name" value="UPF0337 PROTEIN YJBJ"/>
    <property type="match status" value="1"/>
</dbReference>
<sequence length="60" mass="6320">MHKDEVKGSAKKLRGEVKDKIGKATGDDKLRADGAADKAEGTLQKGVGKAKDAVRDALKD</sequence>
<feature type="domain" description="CsbD-like" evidence="3">
    <location>
        <begin position="4"/>
        <end position="56"/>
    </location>
</feature>
<gene>
    <name evidence="4" type="ORF">O7A05_33855</name>
</gene>
<evidence type="ECO:0000256" key="2">
    <source>
        <dbReference type="SAM" id="MobiDB-lite"/>
    </source>
</evidence>